<reference evidence="8" key="1">
    <citation type="submission" date="2021-02" db="EMBL/GenBank/DDBJ databases">
        <authorList>
            <person name="Dougan E. K."/>
            <person name="Rhodes N."/>
            <person name="Thang M."/>
            <person name="Chan C."/>
        </authorList>
    </citation>
    <scope>NUCLEOTIDE SEQUENCE</scope>
</reference>
<dbReference type="InterPro" id="IPR015943">
    <property type="entry name" value="WD40/YVTN_repeat-like_dom_sf"/>
</dbReference>
<dbReference type="InterPro" id="IPR001680">
    <property type="entry name" value="WD40_rpt"/>
</dbReference>
<dbReference type="EMBL" id="CAJNIZ010044327">
    <property type="protein sequence ID" value="CAE7685200.1"/>
    <property type="molecule type" value="Genomic_DNA"/>
</dbReference>
<dbReference type="PANTHER" id="PTHR22850">
    <property type="entry name" value="WD40 REPEAT FAMILY"/>
    <property type="match status" value="1"/>
</dbReference>
<dbReference type="Proteomes" id="UP000649617">
    <property type="component" value="Unassembled WGS sequence"/>
</dbReference>
<dbReference type="GO" id="GO:0005634">
    <property type="term" value="C:nucleus"/>
    <property type="evidence" value="ECO:0007669"/>
    <property type="project" value="UniProtKB-SubCell"/>
</dbReference>
<dbReference type="InterPro" id="IPR036322">
    <property type="entry name" value="WD40_repeat_dom_sf"/>
</dbReference>
<evidence type="ECO:0000256" key="1">
    <source>
        <dbReference type="ARBA" id="ARBA00004123"/>
    </source>
</evidence>
<dbReference type="Gene3D" id="2.130.10.10">
    <property type="entry name" value="YVTN repeat-like/Quinoprotein amine dehydrogenase"/>
    <property type="match status" value="1"/>
</dbReference>
<sequence>MAEDGKNLDSTAAQALIQGDIGEEILVDGKRTLDEIMRWRRNAPILYDIFLEFGIRSTAMTVQWLGDEAEEECCRLAFGTQADESTAQVVVAELTCVADTELASDPWKSWSAEGLRDSCGFGAQPLPRHEAPLRLLVSMDHDSDVNRLVSCPSKPQLLAAKGSNGAVTLFDYKKASEGDGSSSKVGSFQYSAEAVDGFAVAWNPLKPSWIATGGNDGSLSLWDSEALQQPAKPLLATVAHEGPLNDLSFCKHGPQLTTVGEDCCIAVWDMREALSKSAMLTASGECLTIDWNPSDQHLLATGGKDKMVNIWDLRSFKLPVKTLPGHQGEVLQVQWCPAAGAKFAEISAGSFLATCSQDAGCCYGVFFLSLGLGFRL</sequence>
<keyword evidence="5" id="KW-0539">Nucleus</keyword>
<feature type="repeat" description="WD" evidence="6">
    <location>
        <begin position="288"/>
        <end position="315"/>
    </location>
</feature>
<protein>
    <submittedName>
        <fullName evidence="8">Lin-53 protein</fullName>
    </submittedName>
</protein>
<dbReference type="GO" id="GO:0006325">
    <property type="term" value="P:chromatin organization"/>
    <property type="evidence" value="ECO:0007669"/>
    <property type="project" value="UniProtKB-KW"/>
</dbReference>
<dbReference type="InterPro" id="IPR050459">
    <property type="entry name" value="WD_repeat_RBAP46/RBAP48/MSI1"/>
</dbReference>
<evidence type="ECO:0000256" key="3">
    <source>
        <dbReference type="ARBA" id="ARBA00022737"/>
    </source>
</evidence>
<keyword evidence="9" id="KW-1185">Reference proteome</keyword>
<dbReference type="PROSITE" id="PS50082">
    <property type="entry name" value="WD_REPEATS_2"/>
    <property type="match status" value="2"/>
</dbReference>
<evidence type="ECO:0000259" key="7">
    <source>
        <dbReference type="Pfam" id="PF12265"/>
    </source>
</evidence>
<dbReference type="AlphaFoldDB" id="A0A812WLV7"/>
<keyword evidence="4" id="KW-0156">Chromatin regulator</keyword>
<accession>A0A812WLV7</accession>
<evidence type="ECO:0000256" key="4">
    <source>
        <dbReference type="ARBA" id="ARBA00022853"/>
    </source>
</evidence>
<dbReference type="InterPro" id="IPR019775">
    <property type="entry name" value="WD40_repeat_CS"/>
</dbReference>
<keyword evidence="3" id="KW-0677">Repeat</keyword>
<organism evidence="8 9">
    <name type="scientific">Symbiodinium pilosum</name>
    <name type="common">Dinoflagellate</name>
    <dbReference type="NCBI Taxonomy" id="2952"/>
    <lineage>
        <taxon>Eukaryota</taxon>
        <taxon>Sar</taxon>
        <taxon>Alveolata</taxon>
        <taxon>Dinophyceae</taxon>
        <taxon>Suessiales</taxon>
        <taxon>Symbiodiniaceae</taxon>
        <taxon>Symbiodinium</taxon>
    </lineage>
</organism>
<dbReference type="Pfam" id="PF12265">
    <property type="entry name" value="CAF1C_H4-bd"/>
    <property type="match status" value="1"/>
</dbReference>
<comment type="caution">
    <text evidence="8">The sequence shown here is derived from an EMBL/GenBank/DDBJ whole genome shotgun (WGS) entry which is preliminary data.</text>
</comment>
<keyword evidence="2 6" id="KW-0853">WD repeat</keyword>
<feature type="repeat" description="WD" evidence="6">
    <location>
        <begin position="237"/>
        <end position="278"/>
    </location>
</feature>
<evidence type="ECO:0000256" key="2">
    <source>
        <dbReference type="ARBA" id="ARBA00022574"/>
    </source>
</evidence>
<dbReference type="PROSITE" id="PS00678">
    <property type="entry name" value="WD_REPEATS_1"/>
    <property type="match status" value="2"/>
</dbReference>
<dbReference type="OrthoDB" id="427795at2759"/>
<feature type="domain" description="Histone-binding protein RBBP4-like N-terminal" evidence="7">
    <location>
        <begin position="34"/>
        <end position="95"/>
    </location>
</feature>
<name>A0A812WLV7_SYMPI</name>
<gene>
    <name evidence="8" type="primary">lin-53</name>
    <name evidence="8" type="ORF">SPIL2461_LOCUS19153</name>
</gene>
<evidence type="ECO:0000256" key="6">
    <source>
        <dbReference type="PROSITE-ProRule" id="PRU00221"/>
    </source>
</evidence>
<dbReference type="Pfam" id="PF00400">
    <property type="entry name" value="WD40"/>
    <property type="match status" value="3"/>
</dbReference>
<evidence type="ECO:0000313" key="9">
    <source>
        <dbReference type="Proteomes" id="UP000649617"/>
    </source>
</evidence>
<comment type="subcellular location">
    <subcellularLocation>
        <location evidence="1">Nucleus</location>
    </subcellularLocation>
</comment>
<dbReference type="InterPro" id="IPR020472">
    <property type="entry name" value="WD40_PAC1"/>
</dbReference>
<dbReference type="InterPro" id="IPR022052">
    <property type="entry name" value="Histone-bd_RBBP4-like_N"/>
</dbReference>
<dbReference type="SMART" id="SM00320">
    <property type="entry name" value="WD40"/>
    <property type="match status" value="5"/>
</dbReference>
<dbReference type="PRINTS" id="PR00320">
    <property type="entry name" value="GPROTEINBRPT"/>
</dbReference>
<proteinExistence type="predicted"/>
<dbReference type="SUPFAM" id="SSF50978">
    <property type="entry name" value="WD40 repeat-like"/>
    <property type="match status" value="1"/>
</dbReference>
<evidence type="ECO:0000313" key="8">
    <source>
        <dbReference type="EMBL" id="CAE7685200.1"/>
    </source>
</evidence>
<evidence type="ECO:0000256" key="5">
    <source>
        <dbReference type="ARBA" id="ARBA00023242"/>
    </source>
</evidence>